<accession>A0AA97J3K6</accession>
<dbReference type="GeneID" id="129326262"/>
<name>A0AA97J3K6_EUBMA</name>
<evidence type="ECO:0000313" key="3">
    <source>
        <dbReference type="RefSeq" id="XP_054830396.1"/>
    </source>
</evidence>
<evidence type="ECO:0000313" key="2">
    <source>
        <dbReference type="Proteomes" id="UP001190640"/>
    </source>
</evidence>
<protein>
    <submittedName>
        <fullName evidence="3">Uncharacterized protein LOC129326262</fullName>
    </submittedName>
</protein>
<dbReference type="InterPro" id="IPR036514">
    <property type="entry name" value="SGNH_hydro_sf"/>
</dbReference>
<dbReference type="SUPFAM" id="SSF52266">
    <property type="entry name" value="SGNH hydrolase"/>
    <property type="match status" value="1"/>
</dbReference>
<proteinExistence type="predicted"/>
<dbReference type="RefSeq" id="XP_054830396.1">
    <property type="nucleotide sequence ID" value="XM_054974421.1"/>
</dbReference>
<dbReference type="Proteomes" id="UP001190640">
    <property type="component" value="Chromosome 3"/>
</dbReference>
<dbReference type="CDD" id="cd00229">
    <property type="entry name" value="SGNH_hydrolase"/>
    <property type="match status" value="1"/>
</dbReference>
<keyword evidence="2" id="KW-1185">Reference proteome</keyword>
<dbReference type="AlphaFoldDB" id="A0AA97J3K6"/>
<sequence>MPPKKGVGNSKGKQPAKRPKVSGPPPDSSSDEEDSGSLRQEILAKLALLERAKGVSSGQVVPGRAGRASKKVSRATFQRDVLTRLSVLESYTGGEMSGAGVLQEDLDRAGPSARAEDDTAEVSEVPPVAVAVDQVEPEGAVVRRGRCRILICGHSMVFWAAHQAKRTHLGSQLGLSRWAQIEWQGRRGLRWPGLLPLLFEGRSAPPPHFLVIHLGGNDLGWVKGKALTLQAQADLRFILSRWPGVLIIYSAILPRRVWKEALDHDAVERTRRKANKAMFKALGEGLGVYLPHPQIRDTYADLFRGDGVHLSFKGSAPGGTNGAHSAVAQRDEELMVDFEYEAVLESAPVAVAVDPVEPVAFFGALHISELVVQLKTDKSGRALMVQDVMLRDGEVSLTIRKSKMDEKKEGVVITLGTCADPGLCPSRGQVINSTFFVRKQMSPTVKKLECLYYKESQLLRIAIESGFQFNPV</sequence>
<dbReference type="Gene3D" id="3.40.50.1110">
    <property type="entry name" value="SGNH hydrolase"/>
    <property type="match status" value="1"/>
</dbReference>
<reference evidence="3" key="1">
    <citation type="submission" date="2025-08" db="UniProtKB">
        <authorList>
            <consortium name="RefSeq"/>
        </authorList>
    </citation>
    <scope>IDENTIFICATION</scope>
    <source>
        <tissue evidence="3">Blood</tissue>
    </source>
</reference>
<gene>
    <name evidence="3" type="primary">LOC129326262</name>
</gene>
<organism evidence="2 3">
    <name type="scientific">Eublepharis macularius</name>
    <name type="common">Leopard gecko</name>
    <name type="synonym">Cyrtodactylus macularius</name>
    <dbReference type="NCBI Taxonomy" id="481883"/>
    <lineage>
        <taxon>Eukaryota</taxon>
        <taxon>Metazoa</taxon>
        <taxon>Chordata</taxon>
        <taxon>Craniata</taxon>
        <taxon>Vertebrata</taxon>
        <taxon>Euteleostomi</taxon>
        <taxon>Lepidosauria</taxon>
        <taxon>Squamata</taxon>
        <taxon>Bifurcata</taxon>
        <taxon>Gekkota</taxon>
        <taxon>Eublepharidae</taxon>
        <taxon>Eublepharinae</taxon>
        <taxon>Eublepharis</taxon>
    </lineage>
</organism>
<evidence type="ECO:0000256" key="1">
    <source>
        <dbReference type="SAM" id="MobiDB-lite"/>
    </source>
</evidence>
<dbReference type="KEGG" id="emc:129326262"/>
<feature type="region of interest" description="Disordered" evidence="1">
    <location>
        <begin position="1"/>
        <end position="39"/>
    </location>
</feature>